<dbReference type="AlphaFoldDB" id="A0A023GNX3"/>
<accession>A0A023GNX3</accession>
<name>A0A023GNX3_AMBTT</name>
<feature type="non-terminal residue" evidence="2">
    <location>
        <position position="1"/>
    </location>
</feature>
<proteinExistence type="evidence at transcript level"/>
<evidence type="ECO:0000313" key="2">
    <source>
        <dbReference type="EMBL" id="JAC34775.1"/>
    </source>
</evidence>
<organism evidence="2">
    <name type="scientific">Amblyomma triste</name>
    <name type="common">Neotropical tick</name>
    <dbReference type="NCBI Taxonomy" id="251400"/>
    <lineage>
        <taxon>Eukaryota</taxon>
        <taxon>Metazoa</taxon>
        <taxon>Ecdysozoa</taxon>
        <taxon>Arthropoda</taxon>
        <taxon>Chelicerata</taxon>
        <taxon>Arachnida</taxon>
        <taxon>Acari</taxon>
        <taxon>Parasitiformes</taxon>
        <taxon>Ixodida</taxon>
        <taxon>Ixodoidea</taxon>
        <taxon>Ixodidae</taxon>
        <taxon>Amblyomminae</taxon>
        <taxon>Amblyomma</taxon>
    </lineage>
</organism>
<feature type="non-terminal residue" evidence="2">
    <location>
        <position position="640"/>
    </location>
</feature>
<dbReference type="EMBL" id="GBBM01000643">
    <property type="protein sequence ID" value="JAC34775.1"/>
    <property type="molecule type" value="mRNA"/>
</dbReference>
<evidence type="ECO:0000256" key="1">
    <source>
        <dbReference type="SAM" id="MobiDB-lite"/>
    </source>
</evidence>
<protein>
    <submittedName>
        <fullName evidence="2">Putative cell wall surface anchor family protein</fullName>
    </submittedName>
</protein>
<feature type="compositionally biased region" description="Polar residues" evidence="1">
    <location>
        <begin position="1"/>
        <end position="17"/>
    </location>
</feature>
<feature type="region of interest" description="Disordered" evidence="1">
    <location>
        <begin position="1"/>
        <end position="35"/>
    </location>
</feature>
<feature type="region of interest" description="Disordered" evidence="1">
    <location>
        <begin position="619"/>
        <end position="640"/>
    </location>
</feature>
<sequence length="640" mass="63068">VSSTRSNAESAPTSSVMVTPDPLGGSGTQGMTDGRQVSFSTSAAGFALPKKAQNRATAELTRIETIDYAGLAGAGSPSTSIVQASTLAPSSVITSEVATVGRTSLVSQGSTTIKANPTPYAPTSAGVPPKVFVSKTPESEAASVANVAARAPHTPNRITKQTGNGPILAANPTSTSYATAVGPPRFGIPEMTATTTKNSGLTTIATGAGMDGGVLPNFTRPAGSALSASSSRAGAQITRPAAHALQAGPAVNPATATGIATLMQMEDAATISVPTNKIKGSSLDAAGADSPMTPAIQLRNFVQGAGGITAPLQIKSVGSKARVAAAESATGATGVLPPAGESSTSAKIILPANVVVSANVAFSDAAAAAAEEADLTPTPNGDELEAGGVKRYSAAVSQSAEVASPVREVPSTKSMLDYMATGEDVQRMTSEAPAGSALAREGSTPFTRAENFGKIGSSSLIAVTNDGTWDTGTIATSATSAPALQPVANALSPPSAAGGAAGQAATGSLTTTRQVSYALSSKDATPTSAATNAQTEVVGTPLVRASNSAAFKSTGEATSTPTAIAASQKINSIPSSTIFAAEFAGVPSSSIAEAIGTAERNSQSTLIGANAIVEMPSISASPSRSAGMVTSAPASSQMRS</sequence>
<reference evidence="2" key="1">
    <citation type="submission" date="2014-03" db="EMBL/GenBank/DDBJ databases">
        <title>The sialotranscriptome of Amblyomma triste, Amblyomma parvum and Amblyomma cajennense ticks, uncovered by 454-based RNA-seq.</title>
        <authorList>
            <person name="Garcia G.R."/>
            <person name="Gardinassi L.G."/>
            <person name="Ribeiro J.M."/>
            <person name="Anatriello E."/>
            <person name="Ferreira B.R."/>
            <person name="Moreira H.N."/>
            <person name="Mafra C."/>
            <person name="Olegario M.M."/>
            <person name="Szabo P.J."/>
            <person name="Miranda-Santos I.K."/>
            <person name="Maruyama S.R."/>
        </authorList>
    </citation>
    <scope>NUCLEOTIDE SEQUENCE</scope>
    <source>
        <strain evidence="2">Mato Grasso do Sul</strain>
        <tissue evidence="2">Salivary glands</tissue>
    </source>
</reference>